<keyword evidence="3" id="KW-1185">Reference proteome</keyword>
<evidence type="ECO:0000313" key="3">
    <source>
        <dbReference type="Proteomes" id="UP000242592"/>
    </source>
</evidence>
<accession>A0A1M5QPQ9</accession>
<feature type="transmembrane region" description="Helical" evidence="1">
    <location>
        <begin position="45"/>
        <end position="64"/>
    </location>
</feature>
<dbReference type="Proteomes" id="UP000242592">
    <property type="component" value="Unassembled WGS sequence"/>
</dbReference>
<dbReference type="RefSeq" id="WP_073070873.1">
    <property type="nucleotide sequence ID" value="NZ_FQXN01000001.1"/>
</dbReference>
<dbReference type="AlphaFoldDB" id="A0A1M5QPQ9"/>
<protein>
    <submittedName>
        <fullName evidence="2">Uncharacterized protein</fullName>
    </submittedName>
</protein>
<proteinExistence type="predicted"/>
<gene>
    <name evidence="2" type="ORF">SAMN02745199_0065</name>
</gene>
<reference evidence="3" key="1">
    <citation type="submission" date="2016-11" db="EMBL/GenBank/DDBJ databases">
        <authorList>
            <person name="Varghese N."/>
            <person name="Submissions S."/>
        </authorList>
    </citation>
    <scope>NUCLEOTIDE SEQUENCE [LARGE SCALE GENOMIC DNA]</scope>
    <source>
        <strain evidence="3">DSM 15807</strain>
    </source>
</reference>
<evidence type="ECO:0000256" key="1">
    <source>
        <dbReference type="SAM" id="Phobius"/>
    </source>
</evidence>
<dbReference type="STRING" id="1123380.SAMN02745199_0065"/>
<keyword evidence="1" id="KW-1133">Transmembrane helix</keyword>
<keyword evidence="1" id="KW-0812">Transmembrane</keyword>
<evidence type="ECO:0000313" key="2">
    <source>
        <dbReference type="EMBL" id="SHH15926.1"/>
    </source>
</evidence>
<organism evidence="2 3">
    <name type="scientific">Thermosipho atlanticus DSM 15807</name>
    <dbReference type="NCBI Taxonomy" id="1123380"/>
    <lineage>
        <taxon>Bacteria</taxon>
        <taxon>Thermotogati</taxon>
        <taxon>Thermotogota</taxon>
        <taxon>Thermotogae</taxon>
        <taxon>Thermotogales</taxon>
        <taxon>Fervidobacteriaceae</taxon>
        <taxon>Thermosipho</taxon>
    </lineage>
</organism>
<feature type="transmembrane region" description="Helical" evidence="1">
    <location>
        <begin position="6"/>
        <end position="33"/>
    </location>
</feature>
<keyword evidence="1" id="KW-0472">Membrane</keyword>
<sequence>MSGVFLISLGVLIILAVFFSLSNSFWIFIGFLIGTFGVFKMVKSFPNGAGSLLVGVIIIITSLGVVDINFWEFILVLLGAGLIEGGLRIVVSNIKNNE</sequence>
<dbReference type="EMBL" id="FQXN01000001">
    <property type="protein sequence ID" value="SHH15926.1"/>
    <property type="molecule type" value="Genomic_DNA"/>
</dbReference>
<name>A0A1M5QPQ9_9BACT</name>
<feature type="transmembrane region" description="Helical" evidence="1">
    <location>
        <begin position="70"/>
        <end position="91"/>
    </location>
</feature>